<dbReference type="InterPro" id="IPR004352">
    <property type="entry name" value="GH114_TIM-barrel"/>
</dbReference>
<feature type="domain" description="CARDB" evidence="2">
    <location>
        <begin position="432"/>
        <end position="514"/>
    </location>
</feature>
<protein>
    <submittedName>
        <fullName evidence="3">TM1410 hypothetical-related protein</fullName>
    </submittedName>
</protein>
<feature type="domain" description="Glycoside-hydrolase family GH114 TIM-barrel" evidence="1">
    <location>
        <begin position="55"/>
        <end position="210"/>
    </location>
</feature>
<reference evidence="4" key="1">
    <citation type="journal article" date="2016" name="Front. Microbiol.">
        <title>The complete genome sequence of hyperthermophile Dictyoglomus turgidum DSM 6724 reveals a specialized carbohydrate fermentor.</title>
        <authorList>
            <person name="Brumm P.J."/>
            <person name="Gowda K."/>
            <person name="Robb F.T."/>
            <person name="Mead D.A."/>
        </authorList>
    </citation>
    <scope>NUCLEOTIDE SEQUENCE [LARGE SCALE GENOMIC DNA]</scope>
    <source>
        <strain evidence="4">DSM 6724 / Z-1310</strain>
    </source>
</reference>
<dbReference type="InterPro" id="IPR017853">
    <property type="entry name" value="GH"/>
</dbReference>
<dbReference type="STRING" id="515635.Dtur_0372"/>
<dbReference type="PANTHER" id="PTHR35882">
    <property type="entry name" value="PELA"/>
    <property type="match status" value="1"/>
</dbReference>
<dbReference type="PANTHER" id="PTHR35882:SF2">
    <property type="entry name" value="PELA"/>
    <property type="match status" value="1"/>
</dbReference>
<dbReference type="GO" id="GO:0000271">
    <property type="term" value="P:polysaccharide biosynthetic process"/>
    <property type="evidence" value="ECO:0000318"/>
    <property type="project" value="GO_Central"/>
</dbReference>
<dbReference type="InterPro" id="IPR013783">
    <property type="entry name" value="Ig-like_fold"/>
</dbReference>
<dbReference type="Gene3D" id="3.20.20.70">
    <property type="entry name" value="Aldolase class I"/>
    <property type="match status" value="1"/>
</dbReference>
<accession>B8DZ50</accession>
<dbReference type="InterPro" id="IPR011635">
    <property type="entry name" value="CARDB"/>
</dbReference>
<organism evidence="3 4">
    <name type="scientific">Dictyoglomus turgidum (strain DSM 6724 / Z-1310)</name>
    <dbReference type="NCBI Taxonomy" id="515635"/>
    <lineage>
        <taxon>Bacteria</taxon>
        <taxon>Pseudomonadati</taxon>
        <taxon>Dictyoglomota</taxon>
        <taxon>Dictyoglomia</taxon>
        <taxon>Dictyoglomales</taxon>
        <taxon>Dictyoglomaceae</taxon>
        <taxon>Dictyoglomus</taxon>
    </lineage>
</organism>
<dbReference type="InterPro" id="IPR013785">
    <property type="entry name" value="Aldolase_TIM"/>
</dbReference>
<dbReference type="InParanoid" id="B8DZ50"/>
<evidence type="ECO:0000313" key="4">
    <source>
        <dbReference type="Proteomes" id="UP000007719"/>
    </source>
</evidence>
<proteinExistence type="predicted"/>
<dbReference type="OrthoDB" id="10730at2"/>
<evidence type="ECO:0000259" key="2">
    <source>
        <dbReference type="Pfam" id="PF07705"/>
    </source>
</evidence>
<name>B8DZ50_DICTD</name>
<gene>
    <name evidence="3" type="ordered locus">Dtur_0372</name>
</gene>
<dbReference type="AlphaFoldDB" id="B8DZ50"/>
<dbReference type="eggNOG" id="COG3868">
    <property type="taxonomic scope" value="Bacteria"/>
</dbReference>
<keyword evidence="4" id="KW-1185">Reference proteome</keyword>
<dbReference type="KEGG" id="dtu:Dtur_0372"/>
<dbReference type="Proteomes" id="UP000007719">
    <property type="component" value="Chromosome"/>
</dbReference>
<dbReference type="EMBL" id="CP001251">
    <property type="protein sequence ID" value="ACK41676.1"/>
    <property type="molecule type" value="Genomic_DNA"/>
</dbReference>
<dbReference type="PROSITE" id="PS51257">
    <property type="entry name" value="PROKAR_LIPOPROTEIN"/>
    <property type="match status" value="1"/>
</dbReference>
<dbReference type="SUPFAM" id="SSF51445">
    <property type="entry name" value="(Trans)glycosidases"/>
    <property type="match status" value="1"/>
</dbReference>
<evidence type="ECO:0000259" key="1">
    <source>
        <dbReference type="Pfam" id="PF03537"/>
    </source>
</evidence>
<dbReference type="Pfam" id="PF07705">
    <property type="entry name" value="CARDB"/>
    <property type="match status" value="1"/>
</dbReference>
<dbReference type="Pfam" id="PF03537">
    <property type="entry name" value="Glyco_hydro_114"/>
    <property type="match status" value="1"/>
</dbReference>
<dbReference type="Gene3D" id="2.60.40.10">
    <property type="entry name" value="Immunoglobulins"/>
    <property type="match status" value="1"/>
</dbReference>
<dbReference type="GO" id="GO:0019213">
    <property type="term" value="F:deacetylase activity"/>
    <property type="evidence" value="ECO:0000318"/>
    <property type="project" value="GO_Central"/>
</dbReference>
<dbReference type="HOGENOM" id="CLU_525544_0_0_0"/>
<sequence length="518" mass="59640">MKTKISKNPFLTFAIIILIVLITGCQNTFALKESQLSNIKNFVFFYGRGEVEKLEKYDLIVIQDYTLTKDEVNYLRSKGKKVVVYVTIGESDTPPTADLQNCVLGKNVNWNSWYMDARCEKWQNLVINKMKNLLIDKNYDGFFLDTVDTAVLFPQTKDGMVSLIKKIRDTFPKAILIQNRGFPLLEYTGDYIDAVLWEDFASGYNFQSGKYEKNSINDLYVRQQIELAKRKGYIILTLNYAEEDDVELINYVKEVCQKYNLLYSITDLYISKVYDLSAPIKERTYTTDNVNQLIIIGRNDKDFLYGDGWKEIENIWGTKARKCEGWGAGVVLTFKEKKDSIFYVTFYDGGIEEMALKITTFNGLNWPMIASLPVGDSEVFKTFEVKVKKEELYDNDPNTPGIQQKFGFQGAKVAFIGYPQKPELLFGKVEFTKKKDRVYFKVGNVGLMDAKNIKVVVKDENGIIIGEFNLERLDKNGDQEFALKFSQSTPKKLTFIIDPENKIEEITKDNNILEVQVK</sequence>
<dbReference type="RefSeq" id="WP_012582761.1">
    <property type="nucleotide sequence ID" value="NC_011661.1"/>
</dbReference>
<evidence type="ECO:0000313" key="3">
    <source>
        <dbReference type="EMBL" id="ACK41676.1"/>
    </source>
</evidence>
<dbReference type="EnsemblBacteria" id="ACK41676">
    <property type="protein sequence ID" value="ACK41676"/>
    <property type="gene ID" value="Dtur_0372"/>
</dbReference>